<comment type="catalytic activity">
    <reaction evidence="1">
        <text>(4aS,6R)-4a-hydroxy-L-erythro-5,6,7,8-tetrahydrobiopterin = (6R)-L-erythro-6,7-dihydrobiopterin + H2O</text>
        <dbReference type="Rhea" id="RHEA:11920"/>
        <dbReference type="ChEBI" id="CHEBI:15377"/>
        <dbReference type="ChEBI" id="CHEBI:15642"/>
        <dbReference type="ChEBI" id="CHEBI:43120"/>
        <dbReference type="EC" id="4.2.1.96"/>
    </reaction>
</comment>
<proteinExistence type="inferred from homology"/>
<protein>
    <recommendedName>
        <fullName evidence="3">4a-hydroxytetrahydrobiopterin dehydratase</fullName>
        <ecNumber evidence="3">4.2.1.96</ecNumber>
    </recommendedName>
</protein>
<dbReference type="GO" id="GO:0006729">
    <property type="term" value="P:tetrahydrobiopterin biosynthetic process"/>
    <property type="evidence" value="ECO:0007669"/>
    <property type="project" value="InterPro"/>
</dbReference>
<dbReference type="PANTHER" id="PTHR12599">
    <property type="entry name" value="PTERIN-4-ALPHA-CARBINOLAMINE DEHYDRATASE"/>
    <property type="match status" value="1"/>
</dbReference>
<reference evidence="5" key="1">
    <citation type="submission" date="2018-05" db="EMBL/GenBank/DDBJ databases">
        <authorList>
            <person name="Lanie J.A."/>
            <person name="Ng W.-L."/>
            <person name="Kazmierczak K.M."/>
            <person name="Andrzejewski T.M."/>
            <person name="Davidsen T.M."/>
            <person name="Wayne K.J."/>
            <person name="Tettelin H."/>
            <person name="Glass J.I."/>
            <person name="Rusch D."/>
            <person name="Podicherti R."/>
            <person name="Tsui H.-C.T."/>
            <person name="Winkler M.E."/>
        </authorList>
    </citation>
    <scope>NUCLEOTIDE SEQUENCE</scope>
</reference>
<evidence type="ECO:0000256" key="3">
    <source>
        <dbReference type="ARBA" id="ARBA00013252"/>
    </source>
</evidence>
<dbReference type="EMBL" id="UINC01086066">
    <property type="protein sequence ID" value="SVC34179.1"/>
    <property type="molecule type" value="Genomic_DNA"/>
</dbReference>
<evidence type="ECO:0000256" key="1">
    <source>
        <dbReference type="ARBA" id="ARBA00001554"/>
    </source>
</evidence>
<dbReference type="InterPro" id="IPR001533">
    <property type="entry name" value="Pterin_deHydtase"/>
</dbReference>
<evidence type="ECO:0000313" key="5">
    <source>
        <dbReference type="EMBL" id="SVC34179.1"/>
    </source>
</evidence>
<dbReference type="InterPro" id="IPR036428">
    <property type="entry name" value="PCD_sf"/>
</dbReference>
<dbReference type="Gene3D" id="3.30.1360.20">
    <property type="entry name" value="Transcriptional coactivator/pterin dehydratase"/>
    <property type="match status" value="1"/>
</dbReference>
<dbReference type="CDD" id="cd00488">
    <property type="entry name" value="PCD_DCoH"/>
    <property type="match status" value="1"/>
</dbReference>
<dbReference type="AlphaFoldDB" id="A0A382LC06"/>
<evidence type="ECO:0000256" key="2">
    <source>
        <dbReference type="ARBA" id="ARBA00006472"/>
    </source>
</evidence>
<name>A0A382LC06_9ZZZZ</name>
<dbReference type="PANTHER" id="PTHR12599:SF0">
    <property type="entry name" value="PTERIN-4-ALPHA-CARBINOLAMINE DEHYDRATASE"/>
    <property type="match status" value="1"/>
</dbReference>
<dbReference type="NCBIfam" id="NF002017">
    <property type="entry name" value="PRK00823.1-2"/>
    <property type="match status" value="1"/>
</dbReference>
<dbReference type="Pfam" id="PF01329">
    <property type="entry name" value="Pterin_4a"/>
    <property type="match status" value="1"/>
</dbReference>
<dbReference type="EC" id="4.2.1.96" evidence="3"/>
<dbReference type="GO" id="GO:0008124">
    <property type="term" value="F:4-alpha-hydroxytetrahydrobiopterin dehydratase activity"/>
    <property type="evidence" value="ECO:0007669"/>
    <property type="project" value="UniProtKB-EC"/>
</dbReference>
<sequence>MAELMSDIDVEKSLKGLDGWSHDDVYKRVHKEFNFNSFESAVTFVQHVASIASEMGHHPDILIHNGGNVRITSTTHDLGGITEKDIALVESLEILVNT</sequence>
<evidence type="ECO:0000256" key="4">
    <source>
        <dbReference type="ARBA" id="ARBA00023239"/>
    </source>
</evidence>
<comment type="similarity">
    <text evidence="2">Belongs to the pterin-4-alpha-carbinolamine dehydratase family.</text>
</comment>
<organism evidence="5">
    <name type="scientific">marine metagenome</name>
    <dbReference type="NCBI Taxonomy" id="408172"/>
    <lineage>
        <taxon>unclassified sequences</taxon>
        <taxon>metagenomes</taxon>
        <taxon>ecological metagenomes</taxon>
    </lineage>
</organism>
<keyword evidence="4" id="KW-0456">Lyase</keyword>
<accession>A0A382LC06</accession>
<gene>
    <name evidence="5" type="ORF">METZ01_LOCUS287033</name>
</gene>
<dbReference type="SUPFAM" id="SSF55248">
    <property type="entry name" value="PCD-like"/>
    <property type="match status" value="1"/>
</dbReference>